<keyword evidence="1" id="KW-0694">RNA-binding</keyword>
<dbReference type="RefSeq" id="XP_014675928.1">
    <property type="nucleotide sequence ID" value="XM_014820442.1"/>
</dbReference>
<dbReference type="RefSeq" id="XP_014675929.1">
    <property type="nucleotide sequence ID" value="XM_014820443.1"/>
</dbReference>
<keyword evidence="4" id="KW-1185">Reference proteome</keyword>
<dbReference type="InterPro" id="IPR000504">
    <property type="entry name" value="RRM_dom"/>
</dbReference>
<evidence type="ECO:0000256" key="2">
    <source>
        <dbReference type="SAM" id="MobiDB-lite"/>
    </source>
</evidence>
<feature type="domain" description="RRM" evidence="3">
    <location>
        <begin position="11"/>
        <end position="84"/>
    </location>
</feature>
<evidence type="ECO:0000256" key="1">
    <source>
        <dbReference type="PROSITE-ProRule" id="PRU00176"/>
    </source>
</evidence>
<evidence type="ECO:0000259" key="3">
    <source>
        <dbReference type="PROSITE" id="PS50102"/>
    </source>
</evidence>
<evidence type="ECO:0000313" key="4">
    <source>
        <dbReference type="Proteomes" id="UP000695022"/>
    </source>
</evidence>
<feature type="region of interest" description="Disordered" evidence="2">
    <location>
        <begin position="81"/>
        <end position="188"/>
    </location>
</feature>
<dbReference type="PROSITE" id="PS50102">
    <property type="entry name" value="RRM"/>
    <property type="match status" value="1"/>
</dbReference>
<feature type="compositionally biased region" description="Basic residues" evidence="2">
    <location>
        <begin position="111"/>
        <end position="139"/>
    </location>
</feature>
<evidence type="ECO:0000313" key="6">
    <source>
        <dbReference type="RefSeq" id="XP_014675928.1"/>
    </source>
</evidence>
<feature type="compositionally biased region" description="Gly residues" evidence="2">
    <location>
        <begin position="92"/>
        <end position="102"/>
    </location>
</feature>
<name>A0ABM1EUQ8_PRICU</name>
<dbReference type="Pfam" id="PF00076">
    <property type="entry name" value="RRM_1"/>
    <property type="match status" value="1"/>
</dbReference>
<dbReference type="Proteomes" id="UP000695022">
    <property type="component" value="Unplaced"/>
</dbReference>
<dbReference type="RefSeq" id="XP_014675927.1">
    <property type="nucleotide sequence ID" value="XM_014820441.1"/>
</dbReference>
<protein>
    <submittedName>
        <fullName evidence="5 6">RNA-binding protein 1-like isoform X1</fullName>
    </submittedName>
</protein>
<dbReference type="InterPro" id="IPR050907">
    <property type="entry name" value="SRSF"/>
</dbReference>
<organism evidence="4 7">
    <name type="scientific">Priapulus caudatus</name>
    <name type="common">Priapulid worm</name>
    <dbReference type="NCBI Taxonomy" id="37621"/>
    <lineage>
        <taxon>Eukaryota</taxon>
        <taxon>Metazoa</taxon>
        <taxon>Ecdysozoa</taxon>
        <taxon>Scalidophora</taxon>
        <taxon>Priapulida</taxon>
        <taxon>Priapulimorpha</taxon>
        <taxon>Priapulimorphida</taxon>
        <taxon>Priapulidae</taxon>
        <taxon>Priapulus</taxon>
    </lineage>
</organism>
<dbReference type="GeneID" id="106815914"/>
<evidence type="ECO:0000313" key="5">
    <source>
        <dbReference type="RefSeq" id="XP_014675927.1"/>
    </source>
</evidence>
<dbReference type="PANTHER" id="PTHR23147">
    <property type="entry name" value="SERINE/ARGININE RICH SPLICING FACTOR"/>
    <property type="match status" value="1"/>
</dbReference>
<sequence length="188" mass="21427">MSMMKEWPLDCKVYVGDLGNNATEHELESSFSKYGPLRNVWVARKPPGFAFIEFEDTRDAEDAVRAMDGARCCGVRIRAEMSSGRSRRGGRRGGGMGGGGGMPQRSERYYPRSRSRSPRRHRRSPSRSHSRSRERRRSPSRSPNWERSPPPRAQRRQSRERSAEGNCKVVKNATSDRDRSRSASPTRN</sequence>
<dbReference type="SUPFAM" id="SSF54928">
    <property type="entry name" value="RNA-binding domain, RBD"/>
    <property type="match status" value="1"/>
</dbReference>
<dbReference type="CDD" id="cd12373">
    <property type="entry name" value="RRM_SRSF3_like"/>
    <property type="match status" value="1"/>
</dbReference>
<evidence type="ECO:0000313" key="7">
    <source>
        <dbReference type="RefSeq" id="XP_014675929.1"/>
    </source>
</evidence>
<accession>A0ABM1EUQ8</accession>
<dbReference type="InterPro" id="IPR012677">
    <property type="entry name" value="Nucleotide-bd_a/b_plait_sf"/>
</dbReference>
<proteinExistence type="predicted"/>
<dbReference type="SMART" id="SM00360">
    <property type="entry name" value="RRM"/>
    <property type="match status" value="1"/>
</dbReference>
<dbReference type="Gene3D" id="3.30.70.330">
    <property type="match status" value="1"/>
</dbReference>
<gene>
    <name evidence="5 6 7" type="primary">LOC106815914</name>
</gene>
<reference evidence="5 6" key="1">
    <citation type="submission" date="2025-05" db="UniProtKB">
        <authorList>
            <consortium name="RefSeq"/>
        </authorList>
    </citation>
    <scope>IDENTIFICATION</scope>
</reference>
<dbReference type="InterPro" id="IPR035979">
    <property type="entry name" value="RBD_domain_sf"/>
</dbReference>